<dbReference type="Proteomes" id="UP000595823">
    <property type="component" value="Chromosome"/>
</dbReference>
<sequence length="213" mass="24944">MNNMGEQILEQLELVDVENDGNKAVLTFLDEDNGEIREVNFNKQSFDQDKGKFVDDPDKAEKVEEWSQEYFNLPFDQLGQAVGDRKDVYAYDRFNALWPVKMISKFSKDDEGQIFETEVTKVHDDGKAMHIEFEYEGDTYESKMTYADYLEAKKQWFVNPQKQKKQYAKFEDKFGISPDNMEELEGKSIMVEVKVAFGKFPYAEIKPFAKKKK</sequence>
<evidence type="ECO:0000313" key="2">
    <source>
        <dbReference type="EMBL" id="QQK75128.1"/>
    </source>
</evidence>
<keyword evidence="3" id="KW-1185">Reference proteome</keyword>
<dbReference type="AlphaFoldDB" id="A0A7T6Z1K8"/>
<proteinExistence type="predicted"/>
<protein>
    <submittedName>
        <fullName evidence="2">Uncharacterized protein</fullName>
    </submittedName>
</protein>
<dbReference type="KEGG" id="scia:HUG15_05590"/>
<dbReference type="EMBL" id="CP054705">
    <property type="protein sequence ID" value="QQK75128.1"/>
    <property type="molecule type" value="Genomic_DNA"/>
</dbReference>
<name>A0A7T6Z1K8_9BACI</name>
<dbReference type="KEGG" id="scia:HUG15_05255"/>
<organism evidence="2 3">
    <name type="scientific">Salicibibacter cibarius</name>
    <dbReference type="NCBI Taxonomy" id="2743000"/>
    <lineage>
        <taxon>Bacteria</taxon>
        <taxon>Bacillati</taxon>
        <taxon>Bacillota</taxon>
        <taxon>Bacilli</taxon>
        <taxon>Bacillales</taxon>
        <taxon>Bacillaceae</taxon>
        <taxon>Salicibibacter</taxon>
    </lineage>
</organism>
<evidence type="ECO:0000313" key="1">
    <source>
        <dbReference type="EMBL" id="QQK75066.1"/>
    </source>
</evidence>
<evidence type="ECO:0000313" key="3">
    <source>
        <dbReference type="Proteomes" id="UP000595823"/>
    </source>
</evidence>
<accession>A0A7T6Z1K8</accession>
<gene>
    <name evidence="1" type="ORF">HUG15_05255</name>
    <name evidence="2" type="ORF">HUG15_05590</name>
</gene>
<dbReference type="EMBL" id="CP054705">
    <property type="protein sequence ID" value="QQK75066.1"/>
    <property type="molecule type" value="Genomic_DNA"/>
</dbReference>
<reference evidence="2 3" key="1">
    <citation type="submission" date="2020-06" db="EMBL/GenBank/DDBJ databases">
        <title>Genomic analysis of Salicibibacter sp. NKC5-3.</title>
        <authorList>
            <person name="Oh Y.J."/>
        </authorList>
    </citation>
    <scope>NUCLEOTIDE SEQUENCE [LARGE SCALE GENOMIC DNA]</scope>
    <source>
        <strain evidence="2 3">NKC5-3</strain>
    </source>
</reference>